<feature type="transmembrane region" description="Helical" evidence="6">
    <location>
        <begin position="12"/>
        <end position="32"/>
    </location>
</feature>
<feature type="transmembrane region" description="Helical" evidence="6">
    <location>
        <begin position="44"/>
        <end position="66"/>
    </location>
</feature>
<accession>A0ABV7A280</accession>
<dbReference type="Pfam" id="PF09678">
    <property type="entry name" value="Caa3_CtaG"/>
    <property type="match status" value="1"/>
</dbReference>
<evidence type="ECO:0000313" key="7">
    <source>
        <dbReference type="EMBL" id="MFC2946994.1"/>
    </source>
</evidence>
<keyword evidence="5 6" id="KW-0472">Membrane</keyword>
<sequence length="263" mass="29247">MQHHHLPAAAEWILAVPFTAALLIYIGLLIISSKRGRDWPVYRTMLWISGTLLCFISVAGPLAQLAHADFRMHMAGHLLLGMLGPLLMALGAPVKLLLRSLPVQRAKQLSRLLRSRILAILSNPAVTATVNLGGLWVLYTTDLFRMMHESILLHILIHLHIFLAGYLFTVSMIYVEPIPHRTSYLYRSIILVLALAAHGILSKHIYAHPPEGVPRAEAETGGMLMYYGGDAVDILIILILCYHWYQAAAPKETSRNKDIPAST</sequence>
<evidence type="ECO:0000256" key="2">
    <source>
        <dbReference type="ARBA" id="ARBA00022475"/>
    </source>
</evidence>
<feature type="transmembrane region" description="Helical" evidence="6">
    <location>
        <begin position="118"/>
        <end position="139"/>
    </location>
</feature>
<organism evidence="7 8">
    <name type="scientific">Virgibacillus sediminis</name>
    <dbReference type="NCBI Taxonomy" id="202260"/>
    <lineage>
        <taxon>Bacteria</taxon>
        <taxon>Bacillati</taxon>
        <taxon>Bacillota</taxon>
        <taxon>Bacilli</taxon>
        <taxon>Bacillales</taxon>
        <taxon>Bacillaceae</taxon>
        <taxon>Virgibacillus</taxon>
    </lineage>
</organism>
<keyword evidence="3 6" id="KW-0812">Transmembrane</keyword>
<keyword evidence="8" id="KW-1185">Reference proteome</keyword>
<dbReference type="Proteomes" id="UP001595387">
    <property type="component" value="Unassembled WGS sequence"/>
</dbReference>
<evidence type="ECO:0000256" key="3">
    <source>
        <dbReference type="ARBA" id="ARBA00022692"/>
    </source>
</evidence>
<reference evidence="8" key="1">
    <citation type="journal article" date="2019" name="Int. J. Syst. Evol. Microbiol.">
        <title>The Global Catalogue of Microorganisms (GCM) 10K type strain sequencing project: providing services to taxonomists for standard genome sequencing and annotation.</title>
        <authorList>
            <consortium name="The Broad Institute Genomics Platform"/>
            <consortium name="The Broad Institute Genome Sequencing Center for Infectious Disease"/>
            <person name="Wu L."/>
            <person name="Ma J."/>
        </authorList>
    </citation>
    <scope>NUCLEOTIDE SEQUENCE [LARGE SCALE GENOMIC DNA]</scope>
    <source>
        <strain evidence="8">KCTC 13193</strain>
    </source>
</reference>
<comment type="subcellular location">
    <subcellularLocation>
        <location evidence="1">Cell membrane</location>
        <topology evidence="1">Multi-pass membrane protein</topology>
    </subcellularLocation>
</comment>
<feature type="transmembrane region" description="Helical" evidence="6">
    <location>
        <begin position="78"/>
        <end position="98"/>
    </location>
</feature>
<protein>
    <submittedName>
        <fullName evidence="7">Cytochrome c oxidase assembly protein</fullName>
    </submittedName>
</protein>
<feature type="transmembrane region" description="Helical" evidence="6">
    <location>
        <begin position="184"/>
        <end position="206"/>
    </location>
</feature>
<dbReference type="RefSeq" id="WP_390301733.1">
    <property type="nucleotide sequence ID" value="NZ_JBHRRZ010000002.1"/>
</dbReference>
<gene>
    <name evidence="7" type="ORF">ACFODW_01270</name>
</gene>
<keyword evidence="4 6" id="KW-1133">Transmembrane helix</keyword>
<dbReference type="InterPro" id="IPR019108">
    <property type="entry name" value="Caa3_assmbl_CtaG-rel"/>
</dbReference>
<comment type="caution">
    <text evidence="7">The sequence shown here is derived from an EMBL/GenBank/DDBJ whole genome shotgun (WGS) entry which is preliminary data.</text>
</comment>
<feature type="transmembrane region" description="Helical" evidence="6">
    <location>
        <begin position="226"/>
        <end position="245"/>
    </location>
</feature>
<proteinExistence type="predicted"/>
<evidence type="ECO:0000256" key="5">
    <source>
        <dbReference type="ARBA" id="ARBA00023136"/>
    </source>
</evidence>
<name>A0ABV7A280_9BACI</name>
<keyword evidence="2" id="KW-1003">Cell membrane</keyword>
<evidence type="ECO:0000256" key="6">
    <source>
        <dbReference type="SAM" id="Phobius"/>
    </source>
</evidence>
<evidence type="ECO:0000256" key="1">
    <source>
        <dbReference type="ARBA" id="ARBA00004651"/>
    </source>
</evidence>
<feature type="transmembrane region" description="Helical" evidence="6">
    <location>
        <begin position="151"/>
        <end position="175"/>
    </location>
</feature>
<dbReference type="EMBL" id="JBHRRZ010000002">
    <property type="protein sequence ID" value="MFC2946994.1"/>
    <property type="molecule type" value="Genomic_DNA"/>
</dbReference>
<evidence type="ECO:0000313" key="8">
    <source>
        <dbReference type="Proteomes" id="UP001595387"/>
    </source>
</evidence>
<evidence type="ECO:0000256" key="4">
    <source>
        <dbReference type="ARBA" id="ARBA00022989"/>
    </source>
</evidence>